<dbReference type="CDD" id="cd16329">
    <property type="entry name" value="LolA_like"/>
    <property type="match status" value="1"/>
</dbReference>
<sequence>MNLSVLARAVFFFITLYFYLSIPLSVPAFAQVSALTGVEIVKKSRALLYQIDDQKSTVTLWLIERDGAMKRIVVSRYWKNYRSEEGIDSKMLLVTEFPTDSRGVAFLVWDYDNPDEPDDLRLYLPALDMVRRISGQDLNDAFLGSDLTFADMGQRRLDEDRHRLSKQEVYRKTDTYVVESVPKEKESIYSKKISWISQKDWTLLRVDYYDQGQKLLKRQTLEWQLVKGLRVWKRTIVTNIQNGHRTVFDVSGLQVNIGLRDKDFTAESLKSGLDR</sequence>
<feature type="domain" description="Uncharacterized protein TP-0789" evidence="1">
    <location>
        <begin position="88"/>
        <end position="270"/>
    </location>
</feature>
<dbReference type="AlphaFoldDB" id="A0A3B1D3L8"/>
<dbReference type="Pfam" id="PF17131">
    <property type="entry name" value="LolA_like"/>
    <property type="match status" value="1"/>
</dbReference>
<name>A0A3B1D3L8_9ZZZZ</name>
<evidence type="ECO:0000313" key="2">
    <source>
        <dbReference type="EMBL" id="VAX30764.1"/>
    </source>
</evidence>
<evidence type="ECO:0000259" key="1">
    <source>
        <dbReference type="Pfam" id="PF17131"/>
    </source>
</evidence>
<reference evidence="2" key="1">
    <citation type="submission" date="2018-06" db="EMBL/GenBank/DDBJ databases">
        <authorList>
            <person name="Zhirakovskaya E."/>
        </authorList>
    </citation>
    <scope>NUCLEOTIDE SEQUENCE</scope>
</reference>
<dbReference type="EMBL" id="UOGF01000064">
    <property type="protein sequence ID" value="VAX30764.1"/>
    <property type="molecule type" value="Genomic_DNA"/>
</dbReference>
<organism evidence="2">
    <name type="scientific">hydrothermal vent metagenome</name>
    <dbReference type="NCBI Taxonomy" id="652676"/>
    <lineage>
        <taxon>unclassified sequences</taxon>
        <taxon>metagenomes</taxon>
        <taxon>ecological metagenomes</taxon>
    </lineage>
</organism>
<gene>
    <name evidence="2" type="ORF">MNBD_NITROSPIRAE01-184</name>
</gene>
<dbReference type="InterPro" id="IPR033399">
    <property type="entry name" value="TP_0789-like"/>
</dbReference>
<proteinExistence type="predicted"/>
<protein>
    <recommendedName>
        <fullName evidence="1">Uncharacterized protein TP-0789 domain-containing protein</fullName>
    </recommendedName>
</protein>
<accession>A0A3B1D3L8</accession>
<dbReference type="Gene3D" id="2.50.20.10">
    <property type="entry name" value="Lipoprotein localisation LolA/LolB/LppX"/>
    <property type="match status" value="1"/>
</dbReference>